<dbReference type="SUPFAM" id="SSF49764">
    <property type="entry name" value="HSP20-like chaperones"/>
    <property type="match status" value="1"/>
</dbReference>
<evidence type="ECO:0000256" key="5">
    <source>
        <dbReference type="SAM" id="MobiDB-lite"/>
    </source>
</evidence>
<proteinExistence type="predicted"/>
<feature type="region of interest" description="Disordered" evidence="5">
    <location>
        <begin position="1"/>
        <end position="23"/>
    </location>
</feature>
<reference evidence="7" key="1">
    <citation type="journal article" date="2020" name="Fungal Divers.">
        <title>Resolving the Mortierellaceae phylogeny through synthesis of multi-gene phylogenetics and phylogenomics.</title>
        <authorList>
            <person name="Vandepol N."/>
            <person name="Liber J."/>
            <person name="Desiro A."/>
            <person name="Na H."/>
            <person name="Kennedy M."/>
            <person name="Barry K."/>
            <person name="Grigoriev I.V."/>
            <person name="Miller A.N."/>
            <person name="O'Donnell K."/>
            <person name="Stajich J.E."/>
            <person name="Bonito G."/>
        </authorList>
    </citation>
    <scope>NUCLEOTIDE SEQUENCE</scope>
    <source>
        <strain evidence="7">KOD1015</strain>
    </source>
</reference>
<comment type="function">
    <text evidence="3">Required for nuclear movement. May interact between microtubules and nuclei and/or may be involved in the generation of force used to move nuclei during interphase.</text>
</comment>
<dbReference type="PANTHER" id="PTHR12356">
    <property type="entry name" value="NUCLEAR MOVEMENT PROTEIN NUDC"/>
    <property type="match status" value="1"/>
</dbReference>
<keyword evidence="2" id="KW-0963">Cytoplasm</keyword>
<dbReference type="InterPro" id="IPR007052">
    <property type="entry name" value="CS_dom"/>
</dbReference>
<name>A0A9P6FR41_9FUNG</name>
<evidence type="ECO:0000313" key="7">
    <source>
        <dbReference type="EMBL" id="KAF9579661.1"/>
    </source>
</evidence>
<dbReference type="EMBL" id="JAABOA010002593">
    <property type="protein sequence ID" value="KAF9579661.1"/>
    <property type="molecule type" value="Genomic_DNA"/>
</dbReference>
<evidence type="ECO:0000256" key="2">
    <source>
        <dbReference type="ARBA" id="ARBA00022490"/>
    </source>
</evidence>
<gene>
    <name evidence="7" type="ORF">BGW38_003992</name>
</gene>
<dbReference type="CDD" id="cd06467">
    <property type="entry name" value="p23_NUDC_like"/>
    <property type="match status" value="1"/>
</dbReference>
<comment type="subcellular location">
    <subcellularLocation>
        <location evidence="1">Cytoplasm</location>
    </subcellularLocation>
</comment>
<evidence type="ECO:0000256" key="3">
    <source>
        <dbReference type="ARBA" id="ARBA00059400"/>
    </source>
</evidence>
<dbReference type="PANTHER" id="PTHR12356:SF3">
    <property type="entry name" value="NUCLEAR MIGRATION PROTEIN NUDC"/>
    <property type="match status" value="1"/>
</dbReference>
<dbReference type="Pfam" id="PF04969">
    <property type="entry name" value="CS"/>
    <property type="match status" value="1"/>
</dbReference>
<dbReference type="InterPro" id="IPR008978">
    <property type="entry name" value="HSP20-like_chaperone"/>
</dbReference>
<dbReference type="AlphaFoldDB" id="A0A9P6FR41"/>
<evidence type="ECO:0000313" key="8">
    <source>
        <dbReference type="Proteomes" id="UP000780801"/>
    </source>
</evidence>
<dbReference type="PROSITE" id="PS51203">
    <property type="entry name" value="CS"/>
    <property type="match status" value="1"/>
</dbReference>
<dbReference type="GO" id="GO:0051082">
    <property type="term" value="F:unfolded protein binding"/>
    <property type="evidence" value="ECO:0007669"/>
    <property type="project" value="TreeGrafter"/>
</dbReference>
<dbReference type="Proteomes" id="UP000780801">
    <property type="component" value="Unassembled WGS sequence"/>
</dbReference>
<sequence length="182" mass="20753">MSSSKDYDSMTSEEKEVFDKAAREKEAQEQALLPYRWTQNLGDVDISIDVPKGTRARDLVVEIKKKSLKAGLKGQTPIIDGLLSKEIKMDDSTWSLDDGKELNIHLEKYRGTEWWKCVIEGHAEVDTSKIVPENSKLSELDGDTRGMVEKMMQKAKGLPSSDEIKKQETFERFKAMHPELDF</sequence>
<feature type="domain" description="CS" evidence="6">
    <location>
        <begin position="30"/>
        <end position="119"/>
    </location>
</feature>
<evidence type="ECO:0000256" key="1">
    <source>
        <dbReference type="ARBA" id="ARBA00004496"/>
    </source>
</evidence>
<comment type="caution">
    <text evidence="7">The sequence shown here is derived from an EMBL/GenBank/DDBJ whole genome shotgun (WGS) entry which is preliminary data.</text>
</comment>
<keyword evidence="8" id="KW-1185">Reference proteome</keyword>
<dbReference type="OrthoDB" id="416217at2759"/>
<dbReference type="GO" id="GO:0006457">
    <property type="term" value="P:protein folding"/>
    <property type="evidence" value="ECO:0007669"/>
    <property type="project" value="TreeGrafter"/>
</dbReference>
<feature type="non-terminal residue" evidence="7">
    <location>
        <position position="182"/>
    </location>
</feature>
<accession>A0A9P6FR41</accession>
<evidence type="ECO:0000259" key="6">
    <source>
        <dbReference type="PROSITE" id="PS51203"/>
    </source>
</evidence>
<dbReference type="GO" id="GO:0005737">
    <property type="term" value="C:cytoplasm"/>
    <property type="evidence" value="ECO:0007669"/>
    <property type="project" value="UniProtKB-SubCell"/>
</dbReference>
<organism evidence="7 8">
    <name type="scientific">Lunasporangiospora selenospora</name>
    <dbReference type="NCBI Taxonomy" id="979761"/>
    <lineage>
        <taxon>Eukaryota</taxon>
        <taxon>Fungi</taxon>
        <taxon>Fungi incertae sedis</taxon>
        <taxon>Mucoromycota</taxon>
        <taxon>Mortierellomycotina</taxon>
        <taxon>Mortierellomycetes</taxon>
        <taxon>Mortierellales</taxon>
        <taxon>Mortierellaceae</taxon>
        <taxon>Lunasporangiospora</taxon>
    </lineage>
</organism>
<dbReference type="InterPro" id="IPR037898">
    <property type="entry name" value="NudC_fam"/>
</dbReference>
<evidence type="ECO:0000256" key="4">
    <source>
        <dbReference type="ARBA" id="ARBA00068398"/>
    </source>
</evidence>
<protein>
    <recommendedName>
        <fullName evidence="4">Nuclear movement protein nudC</fullName>
    </recommendedName>
</protein>
<dbReference type="Gene3D" id="2.60.40.790">
    <property type="match status" value="1"/>
</dbReference>
<dbReference type="FunFam" id="2.60.40.790:FF:000001">
    <property type="entry name" value="Nuclear migration protein nudC"/>
    <property type="match status" value="1"/>
</dbReference>